<reference evidence="1" key="1">
    <citation type="submission" date="2024-06" db="EMBL/GenBank/DDBJ databases">
        <authorList>
            <consortium name="consrtm"/>
            <person name="Uemura M."/>
            <person name="Terahara T."/>
        </authorList>
    </citation>
    <scope>NUCLEOTIDE SEQUENCE</scope>
    <source>
        <strain evidence="1">KM77-8</strain>
    </source>
</reference>
<sequence>MHQKMLRDLLVTNMADGNTVVNLRNIGHQLPSLLRQGLTAGAGVRAAAAERVAVLYGMDTELPGYRPAEQELSSRGMDDAVLAAPHSLELLRALAEEATDKDRDRLLLAAGVAEGLLGRLVPLWERQGRLQAELGRGYAHSAELFDLAQEYCLVHAAAACVHTYVHSHEAMAGPLPSAALLVLQLERLRLRFAPYEPYRDPDAAGEVLDVLVRLHTENRLLSHWPVTLADRTAPDGDGRGAEAR</sequence>
<gene>
    <name evidence="1" type="ORF">SHKM778_25720</name>
</gene>
<name>A0AAT9HFC5_9ACTN</name>
<dbReference type="EMBL" id="AP035768">
    <property type="protein sequence ID" value="BFO16184.1"/>
    <property type="molecule type" value="Genomic_DNA"/>
</dbReference>
<reference evidence="1" key="2">
    <citation type="submission" date="2024-07" db="EMBL/GenBank/DDBJ databases">
        <title>Streptomyces haneummycinica sp. nov., a new antibiotic-producing actinobacterium isolated from marine sediment.</title>
        <authorList>
            <person name="Uemura M."/>
            <person name="Hamada M."/>
            <person name="Hirano S."/>
            <person name="Kobayashi K."/>
            <person name="Ohshiro T."/>
            <person name="Kobayashi T."/>
            <person name="Terahara T."/>
        </authorList>
    </citation>
    <scope>NUCLEOTIDE SEQUENCE</scope>
    <source>
        <strain evidence="1">KM77-8</strain>
    </source>
</reference>
<protein>
    <submittedName>
        <fullName evidence="1">Uncharacterized protein</fullName>
    </submittedName>
</protein>
<organism evidence="1">
    <name type="scientific">Streptomyces haneummycinicus</name>
    <dbReference type="NCBI Taxonomy" id="3074435"/>
    <lineage>
        <taxon>Bacteria</taxon>
        <taxon>Bacillati</taxon>
        <taxon>Actinomycetota</taxon>
        <taxon>Actinomycetes</taxon>
        <taxon>Kitasatosporales</taxon>
        <taxon>Streptomycetaceae</taxon>
        <taxon>Streptomyces</taxon>
    </lineage>
</organism>
<evidence type="ECO:0000313" key="1">
    <source>
        <dbReference type="EMBL" id="BFO16184.1"/>
    </source>
</evidence>
<dbReference type="AlphaFoldDB" id="A0AAT9HFC5"/>
<accession>A0AAT9HFC5</accession>
<proteinExistence type="predicted"/>